<gene>
    <name evidence="2" type="ORF">T459_09060</name>
</gene>
<organism evidence="2 3">
    <name type="scientific">Capsicum annuum</name>
    <name type="common">Capsicum pepper</name>
    <dbReference type="NCBI Taxonomy" id="4072"/>
    <lineage>
        <taxon>Eukaryota</taxon>
        <taxon>Viridiplantae</taxon>
        <taxon>Streptophyta</taxon>
        <taxon>Embryophyta</taxon>
        <taxon>Tracheophyta</taxon>
        <taxon>Spermatophyta</taxon>
        <taxon>Magnoliopsida</taxon>
        <taxon>eudicotyledons</taxon>
        <taxon>Gunneridae</taxon>
        <taxon>Pentapetalae</taxon>
        <taxon>asterids</taxon>
        <taxon>lamiids</taxon>
        <taxon>Solanales</taxon>
        <taxon>Solanaceae</taxon>
        <taxon>Solanoideae</taxon>
        <taxon>Capsiceae</taxon>
        <taxon>Capsicum</taxon>
    </lineage>
</organism>
<dbReference type="PANTHER" id="PTHR34572">
    <property type="entry name" value="GOLGIN FAMILY A PROTEIN"/>
    <property type="match status" value="1"/>
</dbReference>
<feature type="region of interest" description="Disordered" evidence="1">
    <location>
        <begin position="1"/>
        <end position="20"/>
    </location>
</feature>
<evidence type="ECO:0000256" key="1">
    <source>
        <dbReference type="SAM" id="MobiDB-lite"/>
    </source>
</evidence>
<protein>
    <submittedName>
        <fullName evidence="2">Uncharacterized protein</fullName>
    </submittedName>
</protein>
<accession>A0A2G2ZYB5</accession>
<dbReference type="Proteomes" id="UP000222542">
    <property type="component" value="Unassembled WGS sequence"/>
</dbReference>
<evidence type="ECO:0000313" key="2">
    <source>
        <dbReference type="EMBL" id="PHT86954.1"/>
    </source>
</evidence>
<dbReference type="EMBL" id="AYRZ02000003">
    <property type="protein sequence ID" value="PHT86954.1"/>
    <property type="molecule type" value="Genomic_DNA"/>
</dbReference>
<evidence type="ECO:0000313" key="3">
    <source>
        <dbReference type="Proteomes" id="UP000222542"/>
    </source>
</evidence>
<dbReference type="OMA" id="WIHFNSH"/>
<dbReference type="PANTHER" id="PTHR34572:SF10">
    <property type="match status" value="1"/>
</dbReference>
<dbReference type="AlphaFoldDB" id="A0A2G2ZYB5"/>
<name>A0A2G2ZYB5_CAPAN</name>
<proteinExistence type="predicted"/>
<dbReference type="STRING" id="4072.A0A2G2ZYB5"/>
<reference evidence="2 3" key="2">
    <citation type="journal article" date="2017" name="Genome Biol.">
        <title>New reference genome sequences of hot pepper reveal the massive evolution of plant disease-resistance genes by retroduplication.</title>
        <authorList>
            <person name="Kim S."/>
            <person name="Park J."/>
            <person name="Yeom S.I."/>
            <person name="Kim Y.M."/>
            <person name="Seo E."/>
            <person name="Kim K.T."/>
            <person name="Kim M.S."/>
            <person name="Lee J.M."/>
            <person name="Cheong K."/>
            <person name="Shin H.S."/>
            <person name="Kim S.B."/>
            <person name="Han K."/>
            <person name="Lee J."/>
            <person name="Park M."/>
            <person name="Lee H.A."/>
            <person name="Lee H.Y."/>
            <person name="Lee Y."/>
            <person name="Oh S."/>
            <person name="Lee J.H."/>
            <person name="Choi E."/>
            <person name="Choi E."/>
            <person name="Lee S.E."/>
            <person name="Jeon J."/>
            <person name="Kim H."/>
            <person name="Choi G."/>
            <person name="Song H."/>
            <person name="Lee J."/>
            <person name="Lee S.C."/>
            <person name="Kwon J.K."/>
            <person name="Lee H.Y."/>
            <person name="Koo N."/>
            <person name="Hong Y."/>
            <person name="Kim R.W."/>
            <person name="Kang W.H."/>
            <person name="Huh J.H."/>
            <person name="Kang B.C."/>
            <person name="Yang T.J."/>
            <person name="Lee Y.H."/>
            <person name="Bennetzen J.L."/>
            <person name="Choi D."/>
        </authorList>
    </citation>
    <scope>NUCLEOTIDE SEQUENCE [LARGE SCALE GENOMIC DNA]</scope>
    <source>
        <strain evidence="3">cv. CM334</strain>
    </source>
</reference>
<keyword evidence="3" id="KW-1185">Reference proteome</keyword>
<dbReference type="Gramene" id="PHT86954">
    <property type="protein sequence ID" value="PHT86954"/>
    <property type="gene ID" value="T459_09060"/>
</dbReference>
<feature type="region of interest" description="Disordered" evidence="1">
    <location>
        <begin position="62"/>
        <end position="85"/>
    </location>
</feature>
<reference evidence="2 3" key="1">
    <citation type="journal article" date="2014" name="Nat. Genet.">
        <title>Genome sequence of the hot pepper provides insights into the evolution of pungency in Capsicum species.</title>
        <authorList>
            <person name="Kim S."/>
            <person name="Park M."/>
            <person name="Yeom S.I."/>
            <person name="Kim Y.M."/>
            <person name="Lee J.M."/>
            <person name="Lee H.A."/>
            <person name="Seo E."/>
            <person name="Choi J."/>
            <person name="Cheong K."/>
            <person name="Kim K.T."/>
            <person name="Jung K."/>
            <person name="Lee G.W."/>
            <person name="Oh S.K."/>
            <person name="Bae C."/>
            <person name="Kim S.B."/>
            <person name="Lee H.Y."/>
            <person name="Kim S.Y."/>
            <person name="Kim M.S."/>
            <person name="Kang B.C."/>
            <person name="Jo Y.D."/>
            <person name="Yang H.B."/>
            <person name="Jeong H.J."/>
            <person name="Kang W.H."/>
            <person name="Kwon J.K."/>
            <person name="Shin C."/>
            <person name="Lim J.Y."/>
            <person name="Park J.H."/>
            <person name="Huh J.H."/>
            <person name="Kim J.S."/>
            <person name="Kim B.D."/>
            <person name="Cohen O."/>
            <person name="Paran I."/>
            <person name="Suh M.C."/>
            <person name="Lee S.B."/>
            <person name="Kim Y.K."/>
            <person name="Shin Y."/>
            <person name="Noh S.J."/>
            <person name="Park J."/>
            <person name="Seo Y.S."/>
            <person name="Kwon S.Y."/>
            <person name="Kim H.A."/>
            <person name="Park J.M."/>
            <person name="Kim H.J."/>
            <person name="Choi S.B."/>
            <person name="Bosland P.W."/>
            <person name="Reeves G."/>
            <person name="Jo S.H."/>
            <person name="Lee B.W."/>
            <person name="Cho H.T."/>
            <person name="Choi H.S."/>
            <person name="Lee M.S."/>
            <person name="Yu Y."/>
            <person name="Do Choi Y."/>
            <person name="Park B.S."/>
            <person name="van Deynze A."/>
            <person name="Ashrafi H."/>
            <person name="Hill T."/>
            <person name="Kim W.T."/>
            <person name="Pai H.S."/>
            <person name="Ahn H.K."/>
            <person name="Yeam I."/>
            <person name="Giovannoni J.J."/>
            <person name="Rose J.K."/>
            <person name="Sorensen I."/>
            <person name="Lee S.J."/>
            <person name="Kim R.W."/>
            <person name="Choi I.Y."/>
            <person name="Choi B.S."/>
            <person name="Lim J.S."/>
            <person name="Lee Y.H."/>
            <person name="Choi D."/>
        </authorList>
    </citation>
    <scope>NUCLEOTIDE SEQUENCE [LARGE SCALE GENOMIC DNA]</scope>
    <source>
        <strain evidence="3">cv. CM334</strain>
    </source>
</reference>
<comment type="caution">
    <text evidence="2">The sequence shown here is derived from an EMBL/GenBank/DDBJ whole genome shotgun (WGS) entry which is preliminary data.</text>
</comment>
<sequence length="85" mass="9369">MEGVGSRLGRASSRYGSAPVFSGPVRKWKKQWVSTRPNNNVRGGVGNTNNVAGSKLMLCRWTPRSGNSTMPDETPKRKFRYAPVS</sequence>